<dbReference type="NCBIfam" id="TIGR01643">
    <property type="entry name" value="YD_repeat_2x"/>
    <property type="match status" value="1"/>
</dbReference>
<keyword evidence="1" id="KW-0677">Repeat</keyword>
<evidence type="ECO:0000259" key="4">
    <source>
        <dbReference type="Pfam" id="PF25023"/>
    </source>
</evidence>
<dbReference type="InterPro" id="IPR050708">
    <property type="entry name" value="T6SS_VgrG/RHS"/>
</dbReference>
<feature type="region of interest" description="Disordered" evidence="2">
    <location>
        <begin position="1762"/>
        <end position="1787"/>
    </location>
</feature>
<evidence type="ECO:0000256" key="1">
    <source>
        <dbReference type="ARBA" id="ARBA00022737"/>
    </source>
</evidence>
<dbReference type="EMBL" id="FPAB01000002">
    <property type="protein sequence ID" value="SFS53824.1"/>
    <property type="molecule type" value="Genomic_DNA"/>
</dbReference>
<dbReference type="PANTHER" id="PTHR32305:SF17">
    <property type="entry name" value="TRNA NUCLEASE WAPA"/>
    <property type="match status" value="1"/>
</dbReference>
<dbReference type="Proteomes" id="UP000198873">
    <property type="component" value="Unassembled WGS sequence"/>
</dbReference>
<dbReference type="InterPro" id="IPR022385">
    <property type="entry name" value="Rhs_assc_core"/>
</dbReference>
<feature type="region of interest" description="Disordered" evidence="2">
    <location>
        <begin position="34"/>
        <end position="66"/>
    </location>
</feature>
<proteinExistence type="predicted"/>
<feature type="signal peptide" evidence="3">
    <location>
        <begin position="1"/>
        <end position="33"/>
    </location>
</feature>
<sequence>MTRIPLPSRWLSAALASVMTGALLSTGAGPALAAGPPDLPDAETSVPGTDGLPVLPRPGSTAEPVPPPEPTAYGTGTAAITLDAGPGPLRLPAGALGLPVTLAATDTPLTAEVTVHEPADAAALGLAGPLLTVTAETGNAPVPLAASATGTATADLTLDYSAIARDYGGGYGARLGLVALPACALTSPERAECRRGEPVPAANDTRRQALTATALELPAGEPLVLAAAAEEESEQGSYQATDLAASATWSTDLNSGAFTWSYDFPAPEVPGGLAPDLGLSYSSGSIDGRTGGTNNQGSWIGDGFDLWPGYIERKYKQCGYDDVENGDGVKIADLCWDHDNAYISFNGEAGELVPAGRDRWKLRNDNGTVIERLTDSARANGDNDNEYWRLTDPDGVRYHFGYHRLPGWSSGDPVTDSTWTVPVYGTDGSDPCRATPLKDSWCQQAWRWNLDYVIDTRGNVLTYYYDREENSYGRFLDEKNNTRYTRGGTLVRAEYGLTEDTVLDGAPLARVRFTNGDRCLPGGGADCSDIDKNPRYWYDTPWDLHCAPGEDCDAGRFSPTFFTTHRLTGVTTEVRSGTAYRAVDSWELDHHWGTADVDYQLLLDSVTHTGHSAAQPITLPPVTFGYTQLANRLDRSGDGYAPFIKSRLSTVADEVGGQLDVGYSAPACDAGSLPSPASNTTRCFPQYLAGGPHHDPELHWFNKYVTTSVTGTDRTGGAPDQVTRYQYLGGAAWHWDDDNGMVPEKEKTWSQWRGYGQVRVTTGGQTGTATQEDTYFLRGMDGDRSNSSGGTRSVTVALGPGEGDPLTDHPVLAGYPYKTVSFSGAGGDVLAKTVSRPWHHQTAEHKRDWGTLRAAFTDDAHRTSWTSLDDGAGQRWRITEQSFRYDTVAGRVVETDNTGDTAVTGDEQCVRTTYATSTERNILGAVAREEAVAGRCSATPDRAEDVTSDIRYAYDGLGYGDAPTTGNPTATAVLHEHDGTTARYVESGTVHDRYGRVTAATDITADVTVTGDGAPVRVPRGDGLTVTTAYSPATGIPDTVTETTPPAVAGDATTAQRRITRLDGLRGLPERLTDTNGNTTTYTHDALGRMTAVWLPDRSTGQLPSLAYTYRIAEDQPVAVGTRTIGNRGLQDTSYVLYDGFLRERQTQAPGPDGGRLLTDIFYDERGLTAKTFATYYTTGAPAQEVFLPADESVVESQTRHRYDGLGRETESTVMAGDGDGGTVLAATRTLHGGDRATVVPPEGATTVTTLVNALGEPVEVRHHHGRDADSGYDSTHYTYNRHGRLAEVTDPAGSTWTYRYDQVGQQISSTGPHTGTRTTEFDERGHTVSITDDRGQTLVYGYDGMGRQTELREDTADGTLLARWEYDTVPGAQGQLGRSIRYEDGEAYVSEVMTYDKLYRPLRSRVVIPESEGALAGGYVSTTQYDASGEIRSIGLPAAGSLPGQSVTFTYEDGTLRPVASTGPLGVTSEVTYSLTGKPLRFALGRADGKRSFVTNTYEWGTQRLRTTRLDREDQPGVDRHETYSYDQAGNVLSIADVARGGTDTQCFAYDHLRRLTDAWTQDTTGCADSGSAATVGGPAPYHHSYTYDTSGNRLTETRHEQGTTRTYRYAEDRPGALLGVEGTGTDPVSLSYAYDAAGNTVTRAGGAVDQELTWSAEGRVTEVKGSDGGTASYVYDADGNRLIGRTASGTTLYLGDTEVTVPAGGDRAVATRHLDLGGGHLAVIGDDRQVSFSIADQHGTGQLAVHADSQALVQRRTLPFGGLRGEQSGGEWPGGRTFANGTDDKDTGLVGLGAREYDPDTGRFLSADPVVDHRNPQQLNGYAYAYNNPLAYSDASGLYGKQLGKPSAKKKKASGGSGIKKQLGKPSAKKNTKYLGNPTRKKTTYQVRNASFTGMKSALRKPAPWETEVGCNALCQWVKVTGAGPLATWLMERKGGPNGYDIIDEFLRFNNPEEWYFTGGDAFTEEVRQHHHMEIVREKLRERLGGAEPGTLFEGEEWKYKNSDKTLPEQAAQAAEDIANYMVGTGNSSYAALGSYNVRVHVESIDHNAGTAEVVIKVSDNMNWDSLLRTLTPWNAYGPGSQNRGGVPINIVWRETIHFD</sequence>
<protein>
    <submittedName>
        <fullName evidence="5">RHS repeat-associated core domain-containing protein</fullName>
    </submittedName>
</protein>
<dbReference type="Pfam" id="PF05593">
    <property type="entry name" value="RHS_repeat"/>
    <property type="match status" value="3"/>
</dbReference>
<evidence type="ECO:0000313" key="6">
    <source>
        <dbReference type="Proteomes" id="UP000198873"/>
    </source>
</evidence>
<dbReference type="NCBIfam" id="TIGR03696">
    <property type="entry name" value="Rhs_assc_core"/>
    <property type="match status" value="1"/>
</dbReference>
<gene>
    <name evidence="5" type="ORF">SAMN05444716_102136</name>
</gene>
<dbReference type="STRING" id="1176198.SAMN05444716_102136"/>
<dbReference type="Gene3D" id="2.180.10.10">
    <property type="entry name" value="RHS repeat-associated core"/>
    <property type="match status" value="2"/>
</dbReference>
<feature type="chain" id="PRO_5011578961" evidence="3">
    <location>
        <begin position="34"/>
        <end position="2102"/>
    </location>
</feature>
<dbReference type="PANTHER" id="PTHR32305">
    <property type="match status" value="1"/>
</dbReference>
<accession>A0A1I6QN30</accession>
<keyword evidence="3" id="KW-0732">Signal</keyword>
<keyword evidence="6" id="KW-1185">Reference proteome</keyword>
<dbReference type="InterPro" id="IPR006530">
    <property type="entry name" value="YD"/>
</dbReference>
<name>A0A1I6QN30_9ACTN</name>
<evidence type="ECO:0000256" key="3">
    <source>
        <dbReference type="SAM" id="SignalP"/>
    </source>
</evidence>
<feature type="region of interest" description="Disordered" evidence="2">
    <location>
        <begin position="1845"/>
        <end position="1882"/>
    </location>
</feature>
<dbReference type="Pfam" id="PF25023">
    <property type="entry name" value="TEN_YD-shell"/>
    <property type="match status" value="1"/>
</dbReference>
<feature type="domain" description="Teneurin-like YD-shell" evidence="4">
    <location>
        <begin position="1585"/>
        <end position="1831"/>
    </location>
</feature>
<dbReference type="RefSeq" id="WP_093842297.1">
    <property type="nucleotide sequence ID" value="NZ_FPAB01000002.1"/>
</dbReference>
<feature type="compositionally biased region" description="Gly residues" evidence="2">
    <location>
        <begin position="1764"/>
        <end position="1775"/>
    </location>
</feature>
<evidence type="ECO:0000256" key="2">
    <source>
        <dbReference type="SAM" id="MobiDB-lite"/>
    </source>
</evidence>
<dbReference type="InterPro" id="IPR056823">
    <property type="entry name" value="TEN-like_YD-shell"/>
</dbReference>
<evidence type="ECO:0000313" key="5">
    <source>
        <dbReference type="EMBL" id="SFS53824.1"/>
    </source>
</evidence>
<dbReference type="InterPro" id="IPR031325">
    <property type="entry name" value="RHS_repeat"/>
</dbReference>
<reference evidence="6" key="1">
    <citation type="submission" date="2016-10" db="EMBL/GenBank/DDBJ databases">
        <authorList>
            <person name="Varghese N."/>
            <person name="Submissions S."/>
        </authorList>
    </citation>
    <scope>NUCLEOTIDE SEQUENCE [LARGE SCALE GENOMIC DNA]</scope>
    <source>
        <strain evidence="6">CGMCC 4.7047</strain>
    </source>
</reference>
<organism evidence="5 6">
    <name type="scientific">Streptomyces harbinensis</name>
    <dbReference type="NCBI Taxonomy" id="1176198"/>
    <lineage>
        <taxon>Bacteria</taxon>
        <taxon>Bacillati</taxon>
        <taxon>Actinomycetota</taxon>
        <taxon>Actinomycetes</taxon>
        <taxon>Kitasatosporales</taxon>
        <taxon>Streptomycetaceae</taxon>
        <taxon>Streptomyces</taxon>
    </lineage>
</organism>